<evidence type="ECO:0000313" key="5">
    <source>
        <dbReference type="Proteomes" id="UP001589608"/>
    </source>
</evidence>
<keyword evidence="2" id="KW-0663">Pyridoxal phosphate</keyword>
<evidence type="ECO:0000256" key="1">
    <source>
        <dbReference type="ARBA" id="ARBA00001933"/>
    </source>
</evidence>
<dbReference type="Gene3D" id="3.40.50.1100">
    <property type="match status" value="2"/>
</dbReference>
<dbReference type="Pfam" id="PF00291">
    <property type="entry name" value="PALP"/>
    <property type="match status" value="1"/>
</dbReference>
<dbReference type="RefSeq" id="WP_223105132.1">
    <property type="nucleotide sequence ID" value="NZ_CP061913.1"/>
</dbReference>
<accession>A0ABV5M5U4</accession>
<proteinExistence type="predicted"/>
<feature type="domain" description="Tryptophan synthase beta chain-like PALP" evidence="3">
    <location>
        <begin position="13"/>
        <end position="306"/>
    </location>
</feature>
<gene>
    <name evidence="4" type="ORF">ACFFTR_14145</name>
</gene>
<dbReference type="PANTHER" id="PTHR42937">
    <property type="match status" value="1"/>
</dbReference>
<reference evidence="4 5" key="1">
    <citation type="submission" date="2024-09" db="EMBL/GenBank/DDBJ databases">
        <authorList>
            <person name="Sun Q."/>
            <person name="Mori K."/>
        </authorList>
    </citation>
    <scope>NUCLEOTIDE SEQUENCE [LARGE SCALE GENOMIC DNA]</scope>
    <source>
        <strain evidence="4 5">JCM 3307</strain>
    </source>
</reference>
<evidence type="ECO:0000313" key="4">
    <source>
        <dbReference type="EMBL" id="MFB9444218.1"/>
    </source>
</evidence>
<evidence type="ECO:0000256" key="2">
    <source>
        <dbReference type="ARBA" id="ARBA00022898"/>
    </source>
</evidence>
<organism evidence="4 5">
    <name type="scientific">Dactylosporangium vinaceum</name>
    <dbReference type="NCBI Taxonomy" id="53362"/>
    <lineage>
        <taxon>Bacteria</taxon>
        <taxon>Bacillati</taxon>
        <taxon>Actinomycetota</taxon>
        <taxon>Actinomycetes</taxon>
        <taxon>Micromonosporales</taxon>
        <taxon>Micromonosporaceae</taxon>
        <taxon>Dactylosporangium</taxon>
    </lineage>
</organism>
<comment type="cofactor">
    <cofactor evidence="1">
        <name>pyridoxal 5'-phosphate</name>
        <dbReference type="ChEBI" id="CHEBI:597326"/>
    </cofactor>
</comment>
<dbReference type="EMBL" id="JBHMCA010000025">
    <property type="protein sequence ID" value="MFB9444218.1"/>
    <property type="molecule type" value="Genomic_DNA"/>
</dbReference>
<dbReference type="Proteomes" id="UP001589608">
    <property type="component" value="Unassembled WGS sequence"/>
</dbReference>
<name>A0ABV5M5U4_9ACTN</name>
<dbReference type="SUPFAM" id="SSF53686">
    <property type="entry name" value="Tryptophan synthase beta subunit-like PLP-dependent enzymes"/>
    <property type="match status" value="1"/>
</dbReference>
<evidence type="ECO:0000259" key="3">
    <source>
        <dbReference type="Pfam" id="PF00291"/>
    </source>
</evidence>
<dbReference type="InterPro" id="IPR001926">
    <property type="entry name" value="TrpB-like_PALP"/>
</dbReference>
<dbReference type="PANTHER" id="PTHR42937:SF1">
    <property type="entry name" value="DIAMINOPROPIONATE AMMONIA-LYASE"/>
    <property type="match status" value="1"/>
</dbReference>
<dbReference type="InterPro" id="IPR036052">
    <property type="entry name" value="TrpB-like_PALP_sf"/>
</dbReference>
<comment type="caution">
    <text evidence="4">The sequence shown here is derived from an EMBL/GenBank/DDBJ whole genome shotgun (WGS) entry which is preliminary data.</text>
</comment>
<protein>
    <submittedName>
        <fullName evidence="4">Pyridoxal-phosphate dependent enzyme</fullName>
    </submittedName>
</protein>
<keyword evidence="5" id="KW-1185">Reference proteome</keyword>
<sequence length="327" mass="33481">MTGDPAAFHRTLPGYAPTRLAELPALARRGRAARLFAKDESNRFGLPAFKALGASWALHRALQRHGGGGPATIVTATDGNHGRAVARFAREFGRRARVYVPAGVPAAAVAAIRAEGAEVVAVGGDYDRAVRTAAADPDGLLVQDTAWHGYEEIPGWIVEGYSTLFTELDEQLAAAGAGPPDLLVVPTGVGSLLQAALTHYGRPTRIVSVEPDTAACVKASVEAGRPVTVSTDATIMAGLNCGTVSTLAWPLIRDRLDGCVTVSDARARAAMADLAAEGVAAGPCGAAALAALAQLPAQGDVVLLITEGAAANPVAQDGAQDRAQDMA</sequence>